<reference evidence="16" key="1">
    <citation type="submission" date="2022-11" db="UniProtKB">
        <authorList>
            <consortium name="WormBaseParasite"/>
        </authorList>
    </citation>
    <scope>IDENTIFICATION</scope>
</reference>
<dbReference type="GO" id="GO:0003676">
    <property type="term" value="F:nucleic acid binding"/>
    <property type="evidence" value="ECO:0007669"/>
    <property type="project" value="InterPro"/>
</dbReference>
<evidence type="ECO:0000256" key="13">
    <source>
        <dbReference type="SAM" id="MobiDB-lite"/>
    </source>
</evidence>
<feature type="domain" description="RRM Nup35-type" evidence="14">
    <location>
        <begin position="236"/>
        <end position="315"/>
    </location>
</feature>
<dbReference type="FunFam" id="3.30.70.330:FF:000095">
    <property type="entry name" value="Putative Nucleoporin NUP53"/>
    <property type="match status" value="1"/>
</dbReference>
<evidence type="ECO:0000256" key="4">
    <source>
        <dbReference type="ARBA" id="ARBA00022448"/>
    </source>
</evidence>
<evidence type="ECO:0000256" key="11">
    <source>
        <dbReference type="ARBA" id="ARBA00030250"/>
    </source>
</evidence>
<dbReference type="CDD" id="cd12441">
    <property type="entry name" value="RRM_Nup53_like"/>
    <property type="match status" value="1"/>
</dbReference>
<dbReference type="GO" id="GO:0006999">
    <property type="term" value="P:nuclear pore organization"/>
    <property type="evidence" value="ECO:0007669"/>
    <property type="project" value="TreeGrafter"/>
</dbReference>
<dbReference type="AlphaFoldDB" id="A0A914CDN8"/>
<keyword evidence="4 12" id="KW-0813">Transport</keyword>
<feature type="compositionally biased region" description="Polar residues" evidence="13">
    <location>
        <begin position="25"/>
        <end position="35"/>
    </location>
</feature>
<evidence type="ECO:0000256" key="8">
    <source>
        <dbReference type="ARBA" id="ARBA00023132"/>
    </source>
</evidence>
<feature type="region of interest" description="Disordered" evidence="13">
    <location>
        <begin position="354"/>
        <end position="376"/>
    </location>
</feature>
<feature type="compositionally biased region" description="Polar residues" evidence="13">
    <location>
        <begin position="1"/>
        <end position="16"/>
    </location>
</feature>
<accession>A0A914CDN8</accession>
<dbReference type="Proteomes" id="UP000887540">
    <property type="component" value="Unplaced"/>
</dbReference>
<evidence type="ECO:0000256" key="6">
    <source>
        <dbReference type="ARBA" id="ARBA00022927"/>
    </source>
</evidence>
<dbReference type="GO" id="GO:0044613">
    <property type="term" value="C:nuclear pore central transport channel"/>
    <property type="evidence" value="ECO:0007669"/>
    <property type="project" value="TreeGrafter"/>
</dbReference>
<evidence type="ECO:0000313" key="16">
    <source>
        <dbReference type="WBParaSite" id="ACRNAN_Path_909.g3500.t1"/>
    </source>
</evidence>
<sequence>MLSGSPSKNYQENWGQNLLDRDRSSTSNWYSSGQPRTIIRDEDSSYPYSRELSDRPNLPSQLQRRPTFHGESLSRRPYGMSDGFSVARQASPMEQESAMNADKQFAPTFLFGSRPQKRRSMVLGPIGVGSNLSPAGILKNREDAIPSPVRSRTISSHDAPQEIEIHSGSSQESDQEIFSDGPPRRSLVNKEPPAKISRLQADSTVEDSTRASLNFSLNGSVFETTSASPELANGHTSKDFWLTVFGFPRDNVQDVMNLFARHGNIVAHKIPAEGNWVHIRYSSLVHVKQALSRNAQTYNGIMLGVVSCTDKELAEHDGSARMDVNTSVISAKTSSNNGGAIDSSFVTNMATRQIPSVSSSNSTDSPANRSRLSTSLRAGMRPLNASLISDNLNISLEQQPTARKSDTLIGKLWNFVAQT</sequence>
<evidence type="ECO:0000256" key="7">
    <source>
        <dbReference type="ARBA" id="ARBA00023010"/>
    </source>
</evidence>
<evidence type="ECO:0000256" key="9">
    <source>
        <dbReference type="ARBA" id="ARBA00023242"/>
    </source>
</evidence>
<dbReference type="PROSITE" id="PS51472">
    <property type="entry name" value="RRM_NUP35"/>
    <property type="match status" value="1"/>
</dbReference>
<evidence type="ECO:0000313" key="15">
    <source>
        <dbReference type="Proteomes" id="UP000887540"/>
    </source>
</evidence>
<evidence type="ECO:0000256" key="3">
    <source>
        <dbReference type="ARBA" id="ARBA00016439"/>
    </source>
</evidence>
<keyword evidence="8 12" id="KW-0906">Nuclear pore complex</keyword>
<dbReference type="GO" id="GO:0006607">
    <property type="term" value="P:NLS-bearing protein import into nucleus"/>
    <property type="evidence" value="ECO:0007669"/>
    <property type="project" value="TreeGrafter"/>
</dbReference>
<keyword evidence="9 12" id="KW-0539">Nucleus</keyword>
<name>A0A914CDN8_9BILA</name>
<evidence type="ECO:0000256" key="10">
    <source>
        <dbReference type="ARBA" id="ARBA00029997"/>
    </source>
</evidence>
<keyword evidence="7" id="KW-0811">Translocation</keyword>
<dbReference type="Pfam" id="PF05172">
    <property type="entry name" value="RRM_Nup35"/>
    <property type="match status" value="1"/>
</dbReference>
<dbReference type="Gene3D" id="3.30.70.330">
    <property type="match status" value="1"/>
</dbReference>
<evidence type="ECO:0000256" key="1">
    <source>
        <dbReference type="ARBA" id="ARBA00004567"/>
    </source>
</evidence>
<keyword evidence="5 12" id="KW-0509">mRNA transport</keyword>
<dbReference type="GO" id="GO:0005543">
    <property type="term" value="F:phospholipid binding"/>
    <property type="evidence" value="ECO:0007669"/>
    <property type="project" value="TreeGrafter"/>
</dbReference>
<protein>
    <recommendedName>
        <fullName evidence="3">Nucleoporin NUP35</fullName>
    </recommendedName>
    <alternativeName>
        <fullName evidence="11">35 kDa nucleoporin</fullName>
    </alternativeName>
    <alternativeName>
        <fullName evidence="10">Nucleoporin NUP53</fullName>
    </alternativeName>
</protein>
<evidence type="ECO:0000256" key="2">
    <source>
        <dbReference type="ARBA" id="ARBA00009454"/>
    </source>
</evidence>
<dbReference type="PANTHER" id="PTHR21527">
    <property type="entry name" value="NUCLEOPORIN NUP35"/>
    <property type="match status" value="1"/>
</dbReference>
<comment type="subcellular location">
    <subcellularLocation>
        <location evidence="1">Nucleus</location>
        <location evidence="1">Nuclear pore complex</location>
    </subcellularLocation>
</comment>
<feature type="region of interest" description="Disordered" evidence="13">
    <location>
        <begin position="1"/>
        <end position="81"/>
    </location>
</feature>
<keyword evidence="6" id="KW-0653">Protein transport</keyword>
<dbReference type="SUPFAM" id="SSF54928">
    <property type="entry name" value="RNA-binding domain, RBD"/>
    <property type="match status" value="1"/>
</dbReference>
<organism evidence="15 16">
    <name type="scientific">Acrobeloides nanus</name>
    <dbReference type="NCBI Taxonomy" id="290746"/>
    <lineage>
        <taxon>Eukaryota</taxon>
        <taxon>Metazoa</taxon>
        <taxon>Ecdysozoa</taxon>
        <taxon>Nematoda</taxon>
        <taxon>Chromadorea</taxon>
        <taxon>Rhabditida</taxon>
        <taxon>Tylenchina</taxon>
        <taxon>Cephalobomorpha</taxon>
        <taxon>Cephaloboidea</taxon>
        <taxon>Cephalobidae</taxon>
        <taxon>Acrobeloides</taxon>
    </lineage>
</organism>
<evidence type="ECO:0000259" key="14">
    <source>
        <dbReference type="PROSITE" id="PS51472"/>
    </source>
</evidence>
<dbReference type="GO" id="GO:0051028">
    <property type="term" value="P:mRNA transport"/>
    <property type="evidence" value="ECO:0007669"/>
    <property type="project" value="UniProtKB-UniRule"/>
</dbReference>
<feature type="region of interest" description="Disordered" evidence="13">
    <location>
        <begin position="165"/>
        <end position="190"/>
    </location>
</feature>
<dbReference type="InterPro" id="IPR035979">
    <property type="entry name" value="RBD_domain_sf"/>
</dbReference>
<keyword evidence="15" id="KW-1185">Reference proteome</keyword>
<dbReference type="PANTHER" id="PTHR21527:SF6">
    <property type="entry name" value="NUCLEOPORIN NUP35"/>
    <property type="match status" value="1"/>
</dbReference>
<evidence type="ECO:0000256" key="5">
    <source>
        <dbReference type="ARBA" id="ARBA00022816"/>
    </source>
</evidence>
<dbReference type="InterPro" id="IPR012677">
    <property type="entry name" value="Nucleotide-bd_a/b_plait_sf"/>
</dbReference>
<proteinExistence type="inferred from homology"/>
<dbReference type="GO" id="GO:0017056">
    <property type="term" value="F:structural constituent of nuclear pore"/>
    <property type="evidence" value="ECO:0007669"/>
    <property type="project" value="TreeGrafter"/>
</dbReference>
<dbReference type="WBParaSite" id="ACRNAN_Path_909.g3500.t1">
    <property type="protein sequence ID" value="ACRNAN_Path_909.g3500.t1"/>
    <property type="gene ID" value="ACRNAN_Path_909.g3500"/>
</dbReference>
<evidence type="ECO:0000256" key="12">
    <source>
        <dbReference type="PROSITE-ProRule" id="PRU00804"/>
    </source>
</evidence>
<comment type="similarity">
    <text evidence="2">Belongs to the Nup35 family.</text>
</comment>
<dbReference type="InterPro" id="IPR007846">
    <property type="entry name" value="RRM_NUP35_dom"/>
</dbReference>
<feature type="compositionally biased region" description="Low complexity" evidence="13">
    <location>
        <begin position="356"/>
        <end position="370"/>
    </location>
</feature>
<dbReference type="GO" id="GO:0044615">
    <property type="term" value="C:nuclear pore nuclear basket"/>
    <property type="evidence" value="ECO:0007669"/>
    <property type="project" value="TreeGrafter"/>
</dbReference>